<accession>A0A562ENS4</accession>
<sequence length="272" mass="30559">MGERASVPATSLVELGPVRPSDDVRAELVSFLEHDQSRIGDVYRGLQRNLSADQIAAELEVSTSSFVWQYERRIRSLLDGDLPTAPTVAQAVARKFRGMLKTGQWSDACRSYLEHNLVELERRAADESARSAEVQQAKVQTEEAEARNEIGIYVYALPHYLLHPYEPDSGRTLLKVGRSDSDVIRRFREQTRTTALPEEPILLRIYRTEPGGAALAESTFHRLLEAADHHRSVARTAGREWFVTSTRFLDEVARALSLMPVVVNEADVSDDD</sequence>
<organism evidence="3 4">
    <name type="scientific">Rhodococcus rhodochrous J45</name>
    <dbReference type="NCBI Taxonomy" id="935266"/>
    <lineage>
        <taxon>Bacteria</taxon>
        <taxon>Bacillati</taxon>
        <taxon>Actinomycetota</taxon>
        <taxon>Actinomycetes</taxon>
        <taxon>Mycobacteriales</taxon>
        <taxon>Nocardiaceae</taxon>
        <taxon>Rhodococcus</taxon>
    </lineage>
</organism>
<gene>
    <name evidence="3" type="ORF">L618_001300001190</name>
</gene>
<dbReference type="Pfam" id="PF10544">
    <property type="entry name" value="T5orf172"/>
    <property type="match status" value="1"/>
</dbReference>
<name>A0A562ENS4_RHORH</name>
<dbReference type="InterPro" id="IPR018306">
    <property type="entry name" value="Phage_T5_Orf172_DNA-bd"/>
</dbReference>
<dbReference type="EMBL" id="VLJT01000010">
    <property type="protein sequence ID" value="TWH23284.1"/>
    <property type="molecule type" value="Genomic_DNA"/>
</dbReference>
<evidence type="ECO:0000313" key="3">
    <source>
        <dbReference type="EMBL" id="TWH23284.1"/>
    </source>
</evidence>
<feature type="coiled-coil region" evidence="1">
    <location>
        <begin position="117"/>
        <end position="149"/>
    </location>
</feature>
<evidence type="ECO:0000256" key="1">
    <source>
        <dbReference type="SAM" id="Coils"/>
    </source>
</evidence>
<evidence type="ECO:0000259" key="2">
    <source>
        <dbReference type="Pfam" id="PF10544"/>
    </source>
</evidence>
<evidence type="ECO:0000313" key="4">
    <source>
        <dbReference type="Proteomes" id="UP000317573"/>
    </source>
</evidence>
<keyword evidence="1" id="KW-0175">Coiled coil</keyword>
<dbReference type="Proteomes" id="UP000317573">
    <property type="component" value="Unassembled WGS sequence"/>
</dbReference>
<dbReference type="AlphaFoldDB" id="A0A562ENS4"/>
<feature type="domain" description="Bacteriophage T5 Orf172 DNA-binding" evidence="2">
    <location>
        <begin position="157"/>
        <end position="255"/>
    </location>
</feature>
<protein>
    <submittedName>
        <fullName evidence="3">T5orf172 domain-containing protein</fullName>
    </submittedName>
</protein>
<comment type="caution">
    <text evidence="3">The sequence shown here is derived from an EMBL/GenBank/DDBJ whole genome shotgun (WGS) entry which is preliminary data.</text>
</comment>
<proteinExistence type="predicted"/>
<reference evidence="3 4" key="1">
    <citation type="submission" date="2019-07" db="EMBL/GenBank/DDBJ databases">
        <title>Genome sequencing of lignin-degrading bacterial isolates.</title>
        <authorList>
            <person name="Gladden J."/>
        </authorList>
    </citation>
    <scope>NUCLEOTIDE SEQUENCE [LARGE SCALE GENOMIC DNA]</scope>
    <source>
        <strain evidence="3 4">J45</strain>
    </source>
</reference>